<sequence length="195" mass="22206">MRLKCVNGEDPLVPRWSTISRFNPFWTEGSLSGEYLRGALHPTLLKQVYECSSEELINRVGKSVVWAGIGQELAAIVEWQVKELEGKIESIRTKPESHRSQQRELEQEAVAFLEAELKAEGQKAVAAYKASRGFKFGLEKMGRGSYEFEYQVALERLDITIKQDPFAKCFEDTNVEMDLDQPFDNDTPSEKLLTL</sequence>
<proteinExistence type="predicted"/>
<evidence type="ECO:0000313" key="2">
    <source>
        <dbReference type="Proteomes" id="UP000287651"/>
    </source>
</evidence>
<reference evidence="1 2" key="1">
    <citation type="journal article" date="2014" name="Agronomy (Basel)">
        <title>A Draft Genome Sequence for Ensete ventricosum, the Drought-Tolerant Tree Against Hunger.</title>
        <authorList>
            <person name="Harrison J."/>
            <person name="Moore K.A."/>
            <person name="Paszkiewicz K."/>
            <person name="Jones T."/>
            <person name="Grant M."/>
            <person name="Ambacheew D."/>
            <person name="Muzemil S."/>
            <person name="Studholme D.J."/>
        </authorList>
    </citation>
    <scope>NUCLEOTIDE SEQUENCE [LARGE SCALE GENOMIC DNA]</scope>
</reference>
<organism evidence="1 2">
    <name type="scientific">Ensete ventricosum</name>
    <name type="common">Abyssinian banana</name>
    <name type="synonym">Musa ensete</name>
    <dbReference type="NCBI Taxonomy" id="4639"/>
    <lineage>
        <taxon>Eukaryota</taxon>
        <taxon>Viridiplantae</taxon>
        <taxon>Streptophyta</taxon>
        <taxon>Embryophyta</taxon>
        <taxon>Tracheophyta</taxon>
        <taxon>Spermatophyta</taxon>
        <taxon>Magnoliopsida</taxon>
        <taxon>Liliopsida</taxon>
        <taxon>Zingiberales</taxon>
        <taxon>Musaceae</taxon>
        <taxon>Ensete</taxon>
    </lineage>
</organism>
<protein>
    <submittedName>
        <fullName evidence="1">Uncharacterized protein</fullName>
    </submittedName>
</protein>
<dbReference type="Proteomes" id="UP000287651">
    <property type="component" value="Unassembled WGS sequence"/>
</dbReference>
<evidence type="ECO:0000313" key="1">
    <source>
        <dbReference type="EMBL" id="RRT55667.1"/>
    </source>
</evidence>
<gene>
    <name evidence="1" type="ORF">B296_00039856</name>
</gene>
<name>A0A426YVA4_ENSVE</name>
<dbReference type="EMBL" id="AMZH03009978">
    <property type="protein sequence ID" value="RRT55667.1"/>
    <property type="molecule type" value="Genomic_DNA"/>
</dbReference>
<accession>A0A426YVA4</accession>
<comment type="caution">
    <text evidence="1">The sequence shown here is derived from an EMBL/GenBank/DDBJ whole genome shotgun (WGS) entry which is preliminary data.</text>
</comment>
<dbReference type="AlphaFoldDB" id="A0A426YVA4"/>